<dbReference type="AlphaFoldDB" id="A0A9J6DCA9"/>
<keyword evidence="3" id="KW-1185">Reference proteome</keyword>
<organism evidence="2 3">
    <name type="scientific">Rhipicephalus microplus</name>
    <name type="common">Cattle tick</name>
    <name type="synonym">Boophilus microplus</name>
    <dbReference type="NCBI Taxonomy" id="6941"/>
    <lineage>
        <taxon>Eukaryota</taxon>
        <taxon>Metazoa</taxon>
        <taxon>Ecdysozoa</taxon>
        <taxon>Arthropoda</taxon>
        <taxon>Chelicerata</taxon>
        <taxon>Arachnida</taxon>
        <taxon>Acari</taxon>
        <taxon>Parasitiformes</taxon>
        <taxon>Ixodida</taxon>
        <taxon>Ixodoidea</taxon>
        <taxon>Ixodidae</taxon>
        <taxon>Rhipicephalinae</taxon>
        <taxon>Rhipicephalus</taxon>
        <taxon>Boophilus</taxon>
    </lineage>
</organism>
<protein>
    <submittedName>
        <fullName evidence="2">Uncharacterized protein</fullName>
    </submittedName>
</protein>
<sequence length="285" mass="31774">MDDHDITSKDCLVKQKAIKAHCQHKHRQRSVTQKERDADIPTSNRFELLSPSEEDTPALVEPDNACYEAPTYSDAVKRGEKRVQQAASTPKLSVTKTDDQVKLDQQTVQLQIEVKRLAQRRTYLARPAGSTAMRGTHVPYAASVPESSSASVSAPVKMAPAELLHFVARQLQELLKFTCIRSVAVLLVCVWGGWLAYPHLPWMPSASCGETSMHLISRGATLLPAAVELRDKLNKLTPAERHCEKRLALERWMDWCASLVPSSSSASIWRMKTMISMGERSGAWN</sequence>
<comment type="caution">
    <text evidence="2">The sequence shown here is derived from an EMBL/GenBank/DDBJ whole genome shotgun (WGS) entry which is preliminary data.</text>
</comment>
<name>A0A9J6DCA9_RHIMP</name>
<reference evidence="2" key="1">
    <citation type="journal article" date="2020" name="Cell">
        <title>Large-Scale Comparative Analyses of Tick Genomes Elucidate Their Genetic Diversity and Vector Capacities.</title>
        <authorList>
            <consortium name="Tick Genome and Microbiome Consortium (TIGMIC)"/>
            <person name="Jia N."/>
            <person name="Wang J."/>
            <person name="Shi W."/>
            <person name="Du L."/>
            <person name="Sun Y."/>
            <person name="Zhan W."/>
            <person name="Jiang J.F."/>
            <person name="Wang Q."/>
            <person name="Zhang B."/>
            <person name="Ji P."/>
            <person name="Bell-Sakyi L."/>
            <person name="Cui X.M."/>
            <person name="Yuan T.T."/>
            <person name="Jiang B.G."/>
            <person name="Yang W.F."/>
            <person name="Lam T.T."/>
            <person name="Chang Q.C."/>
            <person name="Ding S.J."/>
            <person name="Wang X.J."/>
            <person name="Zhu J.G."/>
            <person name="Ruan X.D."/>
            <person name="Zhao L."/>
            <person name="Wei J.T."/>
            <person name="Ye R.Z."/>
            <person name="Que T.C."/>
            <person name="Du C.H."/>
            <person name="Zhou Y.H."/>
            <person name="Cheng J.X."/>
            <person name="Dai P.F."/>
            <person name="Guo W.B."/>
            <person name="Han X.H."/>
            <person name="Huang E.J."/>
            <person name="Li L.F."/>
            <person name="Wei W."/>
            <person name="Gao Y.C."/>
            <person name="Liu J.Z."/>
            <person name="Shao H.Z."/>
            <person name="Wang X."/>
            <person name="Wang C.C."/>
            <person name="Yang T.C."/>
            <person name="Huo Q.B."/>
            <person name="Li W."/>
            <person name="Chen H.Y."/>
            <person name="Chen S.E."/>
            <person name="Zhou L.G."/>
            <person name="Ni X.B."/>
            <person name="Tian J.H."/>
            <person name="Sheng Y."/>
            <person name="Liu T."/>
            <person name="Pan Y.S."/>
            <person name="Xia L.Y."/>
            <person name="Li J."/>
            <person name="Zhao F."/>
            <person name="Cao W.C."/>
        </authorList>
    </citation>
    <scope>NUCLEOTIDE SEQUENCE</scope>
    <source>
        <strain evidence="2">Rmic-2018</strain>
    </source>
</reference>
<reference evidence="2" key="2">
    <citation type="submission" date="2021-09" db="EMBL/GenBank/DDBJ databases">
        <authorList>
            <person name="Jia N."/>
            <person name="Wang J."/>
            <person name="Shi W."/>
            <person name="Du L."/>
            <person name="Sun Y."/>
            <person name="Zhan W."/>
            <person name="Jiang J."/>
            <person name="Wang Q."/>
            <person name="Zhang B."/>
            <person name="Ji P."/>
            <person name="Sakyi L.B."/>
            <person name="Cui X."/>
            <person name="Yuan T."/>
            <person name="Jiang B."/>
            <person name="Yang W."/>
            <person name="Lam T.T.-Y."/>
            <person name="Chang Q."/>
            <person name="Ding S."/>
            <person name="Wang X."/>
            <person name="Zhu J."/>
            <person name="Ruan X."/>
            <person name="Zhao L."/>
            <person name="Wei J."/>
            <person name="Que T."/>
            <person name="Du C."/>
            <person name="Cheng J."/>
            <person name="Dai P."/>
            <person name="Han X."/>
            <person name="Huang E."/>
            <person name="Gao Y."/>
            <person name="Liu J."/>
            <person name="Shao H."/>
            <person name="Ye R."/>
            <person name="Li L."/>
            <person name="Wei W."/>
            <person name="Wang X."/>
            <person name="Wang C."/>
            <person name="Huo Q."/>
            <person name="Li W."/>
            <person name="Guo W."/>
            <person name="Chen H."/>
            <person name="Chen S."/>
            <person name="Zhou L."/>
            <person name="Zhou L."/>
            <person name="Ni X."/>
            <person name="Tian J."/>
            <person name="Zhou Y."/>
            <person name="Sheng Y."/>
            <person name="Liu T."/>
            <person name="Pan Y."/>
            <person name="Xia L."/>
            <person name="Li J."/>
            <person name="Zhao F."/>
            <person name="Cao W."/>
        </authorList>
    </citation>
    <scope>NUCLEOTIDE SEQUENCE</scope>
    <source>
        <strain evidence="2">Rmic-2018</strain>
        <tissue evidence="2">Larvae</tissue>
    </source>
</reference>
<evidence type="ECO:0000313" key="3">
    <source>
        <dbReference type="Proteomes" id="UP000821866"/>
    </source>
</evidence>
<feature type="region of interest" description="Disordered" evidence="1">
    <location>
        <begin position="22"/>
        <end position="42"/>
    </location>
</feature>
<dbReference type="Proteomes" id="UP000821866">
    <property type="component" value="Chromosome 8"/>
</dbReference>
<evidence type="ECO:0000313" key="2">
    <source>
        <dbReference type="EMBL" id="KAH8019462.1"/>
    </source>
</evidence>
<evidence type="ECO:0000256" key="1">
    <source>
        <dbReference type="SAM" id="MobiDB-lite"/>
    </source>
</evidence>
<proteinExistence type="predicted"/>
<gene>
    <name evidence="2" type="ORF">HPB51_019484</name>
</gene>
<accession>A0A9J6DCA9</accession>
<dbReference type="EMBL" id="JABSTU010000010">
    <property type="protein sequence ID" value="KAH8019462.1"/>
    <property type="molecule type" value="Genomic_DNA"/>
</dbReference>